<evidence type="ECO:0000256" key="1">
    <source>
        <dbReference type="SAM" id="MobiDB-lite"/>
    </source>
</evidence>
<proteinExistence type="predicted"/>
<comment type="caution">
    <text evidence="4">The sequence shown here is derived from an EMBL/GenBank/DDBJ whole genome shotgun (WGS) entry which is preliminary data.</text>
</comment>
<evidence type="ECO:0000313" key="4">
    <source>
        <dbReference type="EMBL" id="MFC0393252.1"/>
    </source>
</evidence>
<dbReference type="Pfam" id="PF09935">
    <property type="entry name" value="DUF2167"/>
    <property type="match status" value="1"/>
</dbReference>
<keyword evidence="2" id="KW-1133">Transmembrane helix</keyword>
<feature type="transmembrane region" description="Helical" evidence="2">
    <location>
        <begin position="263"/>
        <end position="289"/>
    </location>
</feature>
<dbReference type="Proteomes" id="UP001589818">
    <property type="component" value="Unassembled WGS sequence"/>
</dbReference>
<keyword evidence="5" id="KW-1185">Reference proteome</keyword>
<evidence type="ECO:0000313" key="5">
    <source>
        <dbReference type="Proteomes" id="UP001589818"/>
    </source>
</evidence>
<feature type="chain" id="PRO_5047302472" evidence="3">
    <location>
        <begin position="30"/>
        <end position="333"/>
    </location>
</feature>
<reference evidence="4 5" key="1">
    <citation type="submission" date="2024-09" db="EMBL/GenBank/DDBJ databases">
        <authorList>
            <person name="Sun Q."/>
            <person name="Mori K."/>
        </authorList>
    </citation>
    <scope>NUCLEOTIDE SEQUENCE [LARGE SCALE GENOMIC DNA]</scope>
    <source>
        <strain evidence="4 5">CCM 4839</strain>
    </source>
</reference>
<evidence type="ECO:0000256" key="3">
    <source>
        <dbReference type="SAM" id="SignalP"/>
    </source>
</evidence>
<organism evidence="4 5">
    <name type="scientific">Paenibacillus mendelii</name>
    <dbReference type="NCBI Taxonomy" id="206163"/>
    <lineage>
        <taxon>Bacteria</taxon>
        <taxon>Bacillati</taxon>
        <taxon>Bacillota</taxon>
        <taxon>Bacilli</taxon>
        <taxon>Bacillales</taxon>
        <taxon>Paenibacillaceae</taxon>
        <taxon>Paenibacillus</taxon>
    </lineage>
</organism>
<name>A0ABV6JBI6_9BACL</name>
<keyword evidence="3" id="KW-0732">Signal</keyword>
<sequence length="333" mass="36772">MKKKLRHTTLLYMMLMAILVTLSPNAVHAETGAVAGNAPVPELNWVMGSGQTVDLGDNLAQLKLDESLVFLNGADTETFLINAGGKPTGKEIGAVFPTAEDQQWVLYFDYDETGYIDEEEKDEIDAEALLQSYKDGTEEANKDLAEQNRIYVDSWDVAPFYDENLHSLAWSLLAHDASDNKLINYNVRLLTRQGVISAVLVSDPEHLAADRKVMEQLVLSSFSLKEGSRYEDYDAGTDKKAEYGLTGLILGGAGLVVAKKVGLIATILLFAKKFWIIFIAGGAAIWNFLRGRSKRQAAKQDQDDKEEAGREAELEANQAVHTTVQENKVPKEM</sequence>
<accession>A0ABV6JBI6</accession>
<feature type="region of interest" description="Disordered" evidence="1">
    <location>
        <begin position="296"/>
        <end position="333"/>
    </location>
</feature>
<feature type="signal peptide" evidence="3">
    <location>
        <begin position="1"/>
        <end position="29"/>
    </location>
</feature>
<evidence type="ECO:0000256" key="2">
    <source>
        <dbReference type="SAM" id="Phobius"/>
    </source>
</evidence>
<dbReference type="EMBL" id="JBHLVF010000031">
    <property type="protein sequence ID" value="MFC0393252.1"/>
    <property type="molecule type" value="Genomic_DNA"/>
</dbReference>
<keyword evidence="2" id="KW-0812">Transmembrane</keyword>
<dbReference type="InterPro" id="IPR018682">
    <property type="entry name" value="DUF2167_membr"/>
</dbReference>
<gene>
    <name evidence="4" type="ORF">ACFFJ8_17950</name>
</gene>
<keyword evidence="2" id="KW-0472">Membrane</keyword>
<protein>
    <submittedName>
        <fullName evidence="4">DUF2167 domain-containing protein</fullName>
    </submittedName>
</protein>
<feature type="compositionally biased region" description="Basic and acidic residues" evidence="1">
    <location>
        <begin position="298"/>
        <end position="313"/>
    </location>
</feature>
<dbReference type="RefSeq" id="WP_204817800.1">
    <property type="nucleotide sequence ID" value="NZ_JANHOF010000002.1"/>
</dbReference>